<dbReference type="SUPFAM" id="SSF46689">
    <property type="entry name" value="Homeodomain-like"/>
    <property type="match status" value="1"/>
</dbReference>
<evidence type="ECO:0000256" key="1">
    <source>
        <dbReference type="ARBA" id="ARBA00023125"/>
    </source>
</evidence>
<protein>
    <submittedName>
        <fullName evidence="4">Regulatory protein TetR</fullName>
    </submittedName>
</protein>
<reference evidence="4 5" key="1">
    <citation type="journal article" date="2011" name="J. Bacteriol.">
        <title>Complete genome sequence and updated annotation of Desulfovibrio alaskensis G20.</title>
        <authorList>
            <person name="Hauser L.J."/>
            <person name="Land M.L."/>
            <person name="Brown S.D."/>
            <person name="Larimer F."/>
            <person name="Keller K.L."/>
            <person name="Rapp-Giles B.J."/>
            <person name="Price M.N."/>
            <person name="Lin M."/>
            <person name="Bruce D.C."/>
            <person name="Detter J.C."/>
            <person name="Tapia R."/>
            <person name="Han C.S."/>
            <person name="Goodwin L.A."/>
            <person name="Cheng J.F."/>
            <person name="Pitluck S."/>
            <person name="Copeland A."/>
            <person name="Lucas S."/>
            <person name="Nolan M."/>
            <person name="Lapidus A.L."/>
            <person name="Palumbo A.V."/>
            <person name="Wall J.D."/>
        </authorList>
    </citation>
    <scope>NUCLEOTIDE SEQUENCE [LARGE SCALE GENOMIC DNA]</scope>
    <source>
        <strain evidence="5">ATCC BAA 1058 / DSM 17464 / G20</strain>
    </source>
</reference>
<proteinExistence type="predicted"/>
<dbReference type="Gene3D" id="1.10.357.10">
    <property type="entry name" value="Tetracycline Repressor, domain 2"/>
    <property type="match status" value="1"/>
</dbReference>
<dbReference type="SUPFAM" id="SSF48498">
    <property type="entry name" value="Tetracyclin repressor-like, C-terminal domain"/>
    <property type="match status" value="1"/>
</dbReference>
<dbReference type="EMBL" id="CP000112">
    <property type="protein sequence ID" value="ABB39921.1"/>
    <property type="molecule type" value="Genomic_DNA"/>
</dbReference>
<evidence type="ECO:0000259" key="3">
    <source>
        <dbReference type="PROSITE" id="PS50977"/>
    </source>
</evidence>
<keyword evidence="5" id="KW-1185">Reference proteome</keyword>
<dbReference type="eggNOG" id="COG1309">
    <property type="taxonomic scope" value="Bacteria"/>
</dbReference>
<feature type="domain" description="HTH tetR-type" evidence="3">
    <location>
        <begin position="2"/>
        <end position="62"/>
    </location>
</feature>
<evidence type="ECO:0000256" key="2">
    <source>
        <dbReference type="PROSITE-ProRule" id="PRU00335"/>
    </source>
</evidence>
<dbReference type="Proteomes" id="UP000002710">
    <property type="component" value="Chromosome"/>
</dbReference>
<organism evidence="4 5">
    <name type="scientific">Oleidesulfovibrio alaskensis (strain ATCC BAA-1058 / DSM 17464 / G20)</name>
    <name type="common">Desulfovibrio alaskensis</name>
    <dbReference type="NCBI Taxonomy" id="207559"/>
    <lineage>
        <taxon>Bacteria</taxon>
        <taxon>Pseudomonadati</taxon>
        <taxon>Thermodesulfobacteriota</taxon>
        <taxon>Desulfovibrionia</taxon>
        <taxon>Desulfovibrionales</taxon>
        <taxon>Desulfovibrionaceae</taxon>
        <taxon>Oleidesulfovibrio</taxon>
    </lineage>
</organism>
<gene>
    <name evidence="4" type="ordered locus">Dde_3127</name>
</gene>
<accession>Q30WM5</accession>
<dbReference type="PANTHER" id="PTHR43479:SF11">
    <property type="entry name" value="ACREF_ENVCD OPERON REPRESSOR-RELATED"/>
    <property type="match status" value="1"/>
</dbReference>
<dbReference type="InterPro" id="IPR001647">
    <property type="entry name" value="HTH_TetR"/>
</dbReference>
<keyword evidence="1 2" id="KW-0238">DNA-binding</keyword>
<dbReference type="InterPro" id="IPR009057">
    <property type="entry name" value="Homeodomain-like_sf"/>
</dbReference>
<evidence type="ECO:0000313" key="4">
    <source>
        <dbReference type="EMBL" id="ABB39921.1"/>
    </source>
</evidence>
<sequence>MASSKHLILENARRLFSENGFKGTTIAQIAKTSNVTDAAIYRHYRSKQQIFDSIINDFFDEFSGLMDSIHERQKSGYCLIETLILDLDAFLDERVVELKVIMNTYTIMPSARQIMERMYALLGLTLERCLEKGMRDGTVRDDLDITPTASLIAVMLMGMSRRQLYWPETPNLAQEAVTFCQRSIRSL</sequence>
<dbReference type="PRINTS" id="PR00455">
    <property type="entry name" value="HTHTETR"/>
</dbReference>
<feature type="DNA-binding region" description="H-T-H motif" evidence="2">
    <location>
        <begin position="25"/>
        <end position="44"/>
    </location>
</feature>
<dbReference type="RefSeq" id="WP_011368879.1">
    <property type="nucleotide sequence ID" value="NC_007519.1"/>
</dbReference>
<evidence type="ECO:0000313" key="5">
    <source>
        <dbReference type="Proteomes" id="UP000002710"/>
    </source>
</evidence>
<dbReference type="KEGG" id="dde:Dde_3127"/>
<dbReference type="InterPro" id="IPR050624">
    <property type="entry name" value="HTH-type_Tx_Regulator"/>
</dbReference>
<dbReference type="PROSITE" id="PS50977">
    <property type="entry name" value="HTH_TETR_2"/>
    <property type="match status" value="1"/>
</dbReference>
<dbReference type="STRING" id="207559.Dde_3127"/>
<dbReference type="AlphaFoldDB" id="Q30WM5"/>
<dbReference type="InterPro" id="IPR036271">
    <property type="entry name" value="Tet_transcr_reg_TetR-rel_C_sf"/>
</dbReference>
<name>Q30WM5_OLEA2</name>
<dbReference type="PANTHER" id="PTHR43479">
    <property type="entry name" value="ACREF/ENVCD OPERON REPRESSOR-RELATED"/>
    <property type="match status" value="1"/>
</dbReference>
<dbReference type="GO" id="GO:0003677">
    <property type="term" value="F:DNA binding"/>
    <property type="evidence" value="ECO:0007669"/>
    <property type="project" value="UniProtKB-UniRule"/>
</dbReference>
<dbReference type="Pfam" id="PF00440">
    <property type="entry name" value="TetR_N"/>
    <property type="match status" value="1"/>
</dbReference>
<dbReference type="HOGENOM" id="CLU_069356_12_4_7"/>